<evidence type="ECO:0000256" key="2">
    <source>
        <dbReference type="ARBA" id="ARBA00006873"/>
    </source>
</evidence>
<evidence type="ECO:0000313" key="10">
    <source>
        <dbReference type="Proteomes" id="UP000006727"/>
    </source>
</evidence>
<accession>A9U1S4</accession>
<dbReference type="GO" id="GO:0016688">
    <property type="term" value="F:L-ascorbate peroxidase activity"/>
    <property type="evidence" value="ECO:0007669"/>
    <property type="project" value="UniProtKB-EC"/>
</dbReference>
<dbReference type="AlphaFoldDB" id="A9U1S4"/>
<dbReference type="RefSeq" id="XP_024381690.1">
    <property type="nucleotide sequence ID" value="XM_024525922.2"/>
</dbReference>
<reference evidence="9" key="3">
    <citation type="submission" date="2020-12" db="UniProtKB">
        <authorList>
            <consortium name="EnsemblPlants"/>
        </authorList>
    </citation>
    <scope>IDENTIFICATION</scope>
</reference>
<dbReference type="Proteomes" id="UP000006727">
    <property type="component" value="Chromosome 1"/>
</dbReference>
<reference evidence="8 10" key="1">
    <citation type="journal article" date="2008" name="Science">
        <title>The Physcomitrella genome reveals evolutionary insights into the conquest of land by plants.</title>
        <authorList>
            <person name="Rensing S."/>
            <person name="Lang D."/>
            <person name="Zimmer A."/>
            <person name="Terry A."/>
            <person name="Salamov A."/>
            <person name="Shapiro H."/>
            <person name="Nishiyama T."/>
            <person name="Perroud P.-F."/>
            <person name="Lindquist E."/>
            <person name="Kamisugi Y."/>
            <person name="Tanahashi T."/>
            <person name="Sakakibara K."/>
            <person name="Fujita T."/>
            <person name="Oishi K."/>
            <person name="Shin-I T."/>
            <person name="Kuroki Y."/>
            <person name="Toyoda A."/>
            <person name="Suzuki Y."/>
            <person name="Hashimoto A."/>
            <person name="Yamaguchi K."/>
            <person name="Sugano A."/>
            <person name="Kohara Y."/>
            <person name="Fujiyama A."/>
            <person name="Anterola A."/>
            <person name="Aoki S."/>
            <person name="Ashton N."/>
            <person name="Barbazuk W.B."/>
            <person name="Barker E."/>
            <person name="Bennetzen J."/>
            <person name="Bezanilla M."/>
            <person name="Blankenship R."/>
            <person name="Cho S.H."/>
            <person name="Dutcher S."/>
            <person name="Estelle M."/>
            <person name="Fawcett J.A."/>
            <person name="Gundlach H."/>
            <person name="Hanada K."/>
            <person name="Heyl A."/>
            <person name="Hicks K.A."/>
            <person name="Hugh J."/>
            <person name="Lohr M."/>
            <person name="Mayer K."/>
            <person name="Melkozernov A."/>
            <person name="Murata T."/>
            <person name="Nelson D."/>
            <person name="Pils B."/>
            <person name="Prigge M."/>
            <person name="Reiss B."/>
            <person name="Renner T."/>
            <person name="Rombauts S."/>
            <person name="Rushton P."/>
            <person name="Sanderfoot A."/>
            <person name="Schween G."/>
            <person name="Shiu S.-H."/>
            <person name="Stueber K."/>
            <person name="Theodoulou F.L."/>
            <person name="Tu H."/>
            <person name="Van de Peer Y."/>
            <person name="Verrier P.J."/>
            <person name="Waters E."/>
            <person name="Wood A."/>
            <person name="Yang L."/>
            <person name="Cove D."/>
            <person name="Cuming A."/>
            <person name="Hasebe M."/>
            <person name="Lucas S."/>
            <person name="Mishler D.B."/>
            <person name="Reski R."/>
            <person name="Grigoriev I."/>
            <person name="Quatrano R.S."/>
            <person name="Boore J.L."/>
        </authorList>
    </citation>
    <scope>NUCLEOTIDE SEQUENCE [LARGE SCALE GENOMIC DNA]</scope>
    <source>
        <strain evidence="9 10">cv. Gransden 2004</strain>
    </source>
</reference>
<dbReference type="PRINTS" id="PR00459">
    <property type="entry name" value="ASPEROXIDASE"/>
</dbReference>
<dbReference type="PROSITE" id="PS00435">
    <property type="entry name" value="PEROXIDASE_1"/>
    <property type="match status" value="1"/>
</dbReference>
<dbReference type="PANTHER" id="PTHR31356:SF66">
    <property type="entry name" value="CATALASE-PEROXIDASE"/>
    <property type="match status" value="1"/>
</dbReference>
<dbReference type="KEGG" id="ppp:112285230"/>
<dbReference type="Pfam" id="PF00141">
    <property type="entry name" value="peroxidase"/>
    <property type="match status" value="1"/>
</dbReference>
<feature type="compositionally biased region" description="Basic and acidic residues" evidence="5">
    <location>
        <begin position="259"/>
        <end position="273"/>
    </location>
</feature>
<evidence type="ECO:0000256" key="5">
    <source>
        <dbReference type="SAM" id="MobiDB-lite"/>
    </source>
</evidence>
<dbReference type="InterPro" id="IPR044831">
    <property type="entry name" value="Ccp1-like"/>
</dbReference>
<dbReference type="PaxDb" id="3218-PP1S424_33V6.1"/>
<dbReference type="eggNOG" id="ENOG502QS7Q">
    <property type="taxonomic scope" value="Eukaryota"/>
</dbReference>
<dbReference type="EC" id="1.11.1.11" evidence="3"/>
<dbReference type="PRINTS" id="PR00458">
    <property type="entry name" value="PEROXIDASE"/>
</dbReference>
<dbReference type="FunFam" id="1.10.520.10:FF:000007">
    <property type="entry name" value="L-ascorbate peroxidase S chloroplastic/mitochondrial"/>
    <property type="match status" value="1"/>
</dbReference>
<evidence type="ECO:0000256" key="4">
    <source>
        <dbReference type="ARBA" id="ARBA00023002"/>
    </source>
</evidence>
<evidence type="ECO:0000256" key="6">
    <source>
        <dbReference type="SAM" id="Phobius"/>
    </source>
</evidence>
<protein>
    <recommendedName>
        <fullName evidence="3">L-ascorbate peroxidase</fullName>
        <ecNumber evidence="3">1.11.1.11</ecNumber>
    </recommendedName>
</protein>
<dbReference type="EMBL" id="ABEU02000001">
    <property type="protein sequence ID" value="PNR63458.1"/>
    <property type="molecule type" value="Genomic_DNA"/>
</dbReference>
<dbReference type="CDD" id="cd00691">
    <property type="entry name" value="ascorbate_peroxidase"/>
    <property type="match status" value="1"/>
</dbReference>
<dbReference type="FunCoup" id="A9U1S4">
    <property type="interactions" value="1774"/>
</dbReference>
<gene>
    <name evidence="9" type="primary">LOC112285230</name>
    <name evidence="8" type="ORF">PHYPA_001884</name>
</gene>
<dbReference type="OMA" id="QRKWNGP"/>
<evidence type="ECO:0000313" key="9">
    <source>
        <dbReference type="EnsemblPlants" id="Pp3c1_40650V3.1"/>
    </source>
</evidence>
<organism evidence="8">
    <name type="scientific">Physcomitrium patens</name>
    <name type="common">Spreading-leaved earth moss</name>
    <name type="synonym">Physcomitrella patens</name>
    <dbReference type="NCBI Taxonomy" id="3218"/>
    <lineage>
        <taxon>Eukaryota</taxon>
        <taxon>Viridiplantae</taxon>
        <taxon>Streptophyta</taxon>
        <taxon>Embryophyta</taxon>
        <taxon>Bryophyta</taxon>
        <taxon>Bryophytina</taxon>
        <taxon>Bryopsida</taxon>
        <taxon>Funariidae</taxon>
        <taxon>Funariales</taxon>
        <taxon>Funariaceae</taxon>
        <taxon>Physcomitrium</taxon>
    </lineage>
</organism>
<keyword evidence="6" id="KW-1133">Transmembrane helix</keyword>
<keyword evidence="6" id="KW-0472">Membrane</keyword>
<keyword evidence="4" id="KW-0560">Oxidoreductase</keyword>
<reference evidence="8 10" key="2">
    <citation type="journal article" date="2018" name="Plant J.">
        <title>The Physcomitrella patens chromosome-scale assembly reveals moss genome structure and evolution.</title>
        <authorList>
            <person name="Lang D."/>
            <person name="Ullrich K.K."/>
            <person name="Murat F."/>
            <person name="Fuchs J."/>
            <person name="Jenkins J."/>
            <person name="Haas F.B."/>
            <person name="Piednoel M."/>
            <person name="Gundlach H."/>
            <person name="Van Bel M."/>
            <person name="Meyberg R."/>
            <person name="Vives C."/>
            <person name="Morata J."/>
            <person name="Symeonidi A."/>
            <person name="Hiss M."/>
            <person name="Muchero W."/>
            <person name="Kamisugi Y."/>
            <person name="Saleh O."/>
            <person name="Blanc G."/>
            <person name="Decker E.L."/>
            <person name="van Gessel N."/>
            <person name="Grimwood J."/>
            <person name="Hayes R.D."/>
            <person name="Graham S.W."/>
            <person name="Gunter L.E."/>
            <person name="McDaniel S.F."/>
            <person name="Hoernstein S.N.W."/>
            <person name="Larsson A."/>
            <person name="Li F.W."/>
            <person name="Perroud P.F."/>
            <person name="Phillips J."/>
            <person name="Ranjan P."/>
            <person name="Rokshar D.S."/>
            <person name="Rothfels C.J."/>
            <person name="Schneider L."/>
            <person name="Shu S."/>
            <person name="Stevenson D.W."/>
            <person name="Thummler F."/>
            <person name="Tillich M."/>
            <person name="Villarreal Aguilar J.C."/>
            <person name="Widiez T."/>
            <person name="Wong G.K."/>
            <person name="Wymore A."/>
            <person name="Zhang Y."/>
            <person name="Zimmer A.D."/>
            <person name="Quatrano R.S."/>
            <person name="Mayer K.F.X."/>
            <person name="Goodstein D."/>
            <person name="Casacuberta J.M."/>
            <person name="Vandepoele K."/>
            <person name="Reski R."/>
            <person name="Cuming A.C."/>
            <person name="Tuskan G.A."/>
            <person name="Maumus F."/>
            <person name="Salse J."/>
            <person name="Schmutz J."/>
            <person name="Rensing S.A."/>
        </authorList>
    </citation>
    <scope>NUCLEOTIDE SEQUENCE [LARGE SCALE GENOMIC DNA]</scope>
    <source>
        <strain evidence="9 10">cv. Gransden 2004</strain>
    </source>
</reference>
<dbReference type="EnsemblPlants" id="Pp3c1_40650V3.1">
    <property type="protein sequence ID" value="Pp3c1_40650V3.1"/>
    <property type="gene ID" value="Pp3c1_40650"/>
</dbReference>
<dbReference type="InterPro" id="IPR002016">
    <property type="entry name" value="Haem_peroxidase"/>
</dbReference>
<dbReference type="HOGENOM" id="CLU_036959_2_0_1"/>
<feature type="domain" description="Plant heme peroxidase family profile" evidence="7">
    <location>
        <begin position="176"/>
        <end position="361"/>
    </location>
</feature>
<dbReference type="GO" id="GO:0020037">
    <property type="term" value="F:heme binding"/>
    <property type="evidence" value="ECO:0007669"/>
    <property type="project" value="InterPro"/>
</dbReference>
<evidence type="ECO:0000256" key="3">
    <source>
        <dbReference type="ARBA" id="ARBA00012940"/>
    </source>
</evidence>
<dbReference type="InterPro" id="IPR002207">
    <property type="entry name" value="Peroxidase_I"/>
</dbReference>
<feature type="region of interest" description="Disordered" evidence="5">
    <location>
        <begin position="259"/>
        <end position="286"/>
    </location>
</feature>
<dbReference type="SUPFAM" id="SSF48113">
    <property type="entry name" value="Heme-dependent peroxidases"/>
    <property type="match status" value="1"/>
</dbReference>
<evidence type="ECO:0000259" key="7">
    <source>
        <dbReference type="PROSITE" id="PS50873"/>
    </source>
</evidence>
<dbReference type="STRING" id="3218.A9U1S4"/>
<dbReference type="PANTHER" id="PTHR31356">
    <property type="entry name" value="THYLAKOID LUMENAL 29 KDA PROTEIN, CHLOROPLASTIC-RELATED"/>
    <property type="match status" value="1"/>
</dbReference>
<dbReference type="Gramene" id="Pp3c1_40650V3.2">
    <property type="protein sequence ID" value="Pp3c1_40650V3.2"/>
    <property type="gene ID" value="Pp3c1_40650"/>
</dbReference>
<dbReference type="OrthoDB" id="2859658at2759"/>
<keyword evidence="10" id="KW-1185">Reference proteome</keyword>
<dbReference type="GO" id="GO:0034599">
    <property type="term" value="P:cellular response to oxidative stress"/>
    <property type="evidence" value="ECO:0000318"/>
    <property type="project" value="GO_Central"/>
</dbReference>
<dbReference type="Gene3D" id="1.10.520.10">
    <property type="match status" value="1"/>
</dbReference>
<name>A9U1S4_PHYPA</name>
<dbReference type="EnsemblPlants" id="Pp3c1_40650V3.2">
    <property type="protein sequence ID" value="Pp3c1_40650V3.2"/>
    <property type="gene ID" value="Pp3c1_40650"/>
</dbReference>
<feature type="transmembrane region" description="Helical" evidence="6">
    <location>
        <begin position="418"/>
        <end position="437"/>
    </location>
</feature>
<dbReference type="InterPro" id="IPR019793">
    <property type="entry name" value="Peroxidases_heam-ligand_BS"/>
</dbReference>
<dbReference type="SMR" id="A9U1S4"/>
<keyword evidence="6" id="KW-0812">Transmembrane</keyword>
<proteinExistence type="inferred from homology"/>
<dbReference type="GeneID" id="112285230"/>
<dbReference type="Gramene" id="Pp3c1_40650V3.1">
    <property type="protein sequence ID" value="Pp3c1_40650V3.1"/>
    <property type="gene ID" value="Pp3c1_40650"/>
</dbReference>
<comment type="similarity">
    <text evidence="2">Belongs to the peroxidase family. Ascorbate peroxidase subfamily.</text>
</comment>
<dbReference type="PROSITE" id="PS50873">
    <property type="entry name" value="PEROXIDASE_4"/>
    <property type="match status" value="1"/>
</dbReference>
<dbReference type="Gene3D" id="1.10.420.10">
    <property type="entry name" value="Peroxidase, domain 2"/>
    <property type="match status" value="1"/>
</dbReference>
<dbReference type="GO" id="GO:0000302">
    <property type="term" value="P:response to reactive oxygen species"/>
    <property type="evidence" value="ECO:0000318"/>
    <property type="project" value="GO_Central"/>
</dbReference>
<evidence type="ECO:0000256" key="1">
    <source>
        <dbReference type="ARBA" id="ARBA00001970"/>
    </source>
</evidence>
<dbReference type="GO" id="GO:0042744">
    <property type="term" value="P:hydrogen peroxide catabolic process"/>
    <property type="evidence" value="ECO:0000318"/>
    <property type="project" value="GO_Central"/>
</dbReference>
<comment type="cofactor">
    <cofactor evidence="1">
        <name>heme b</name>
        <dbReference type="ChEBI" id="CHEBI:60344"/>
    </cofactor>
</comment>
<dbReference type="GO" id="GO:0004601">
    <property type="term" value="F:peroxidase activity"/>
    <property type="evidence" value="ECO:0000318"/>
    <property type="project" value="GO_Central"/>
</dbReference>
<dbReference type="InterPro" id="IPR010255">
    <property type="entry name" value="Haem_peroxidase_sf"/>
</dbReference>
<sequence length="440" mass="48254">MATSASSVLGLGSTGVVSVQIASSSSCSSRSAPSEAASLGFATRRRAAACSETTSQLRSEFLPSLSPVKKSIKFAASRKGPFASLNVRAIASDPAQLRSAREDIKTLLREDPCHPILIRLGWHDAGTYDKNIKEWPLRGGANGSIRYDIELSHKANAGLINALKLLESTKQKYPDITYADLFQLASATAIEEAGGPKIPLRYGRKDVSGPDQCVKEGNLPDADPKPTPPADHLRKVFYRMDLNDQDIVALSGAHTLGRVHPERSGFGQKETKYTKNGPGKPGGSSWTPEWLKFDNSYFREIKEKRDADLVVLPTDAVLFEDPEFKKYAEKYATDREAFFNDYAISHAKLSEIGAEFDPPQGFFLDKPEKKDEPEVFVASKYSTQPEAKQELSDNMKDKIRAEYLAIGGSPNKAMGSNYFLNIIIGISVLVLLSYYLGYLG</sequence>
<evidence type="ECO:0000313" key="8">
    <source>
        <dbReference type="EMBL" id="PNR63458.1"/>
    </source>
</evidence>